<dbReference type="InterPro" id="IPR016024">
    <property type="entry name" value="ARM-type_fold"/>
</dbReference>
<dbReference type="SUPFAM" id="SSF48371">
    <property type="entry name" value="ARM repeat"/>
    <property type="match status" value="1"/>
</dbReference>
<comment type="similarity">
    <text evidence="2">Belongs to the adaptor complexes large subunit family.</text>
</comment>
<evidence type="ECO:0000256" key="5">
    <source>
        <dbReference type="ARBA" id="ARBA00023136"/>
    </source>
</evidence>
<keyword evidence="3" id="KW-0813">Transport</keyword>
<keyword evidence="9" id="KW-1185">Reference proteome</keyword>
<evidence type="ECO:0000256" key="3">
    <source>
        <dbReference type="ARBA" id="ARBA00022448"/>
    </source>
</evidence>
<feature type="region of interest" description="Disordered" evidence="6">
    <location>
        <begin position="680"/>
        <end position="736"/>
    </location>
</feature>
<feature type="compositionally biased region" description="Low complexity" evidence="6">
    <location>
        <begin position="708"/>
        <end position="718"/>
    </location>
</feature>
<proteinExistence type="inferred from homology"/>
<reference evidence="8 9" key="1">
    <citation type="submission" date="2024-01" db="EMBL/GenBank/DDBJ databases">
        <authorList>
            <consortium name="Genoscope - CEA"/>
            <person name="William W."/>
        </authorList>
    </citation>
    <scope>NUCLEOTIDE SEQUENCE [LARGE SCALE GENOMIC DNA]</scope>
    <source>
        <strain evidence="8 9">29B2s-10</strain>
    </source>
</reference>
<protein>
    <submittedName>
        <fullName evidence="8">AP-3 complex subunit beta</fullName>
    </submittedName>
</protein>
<dbReference type="InterPro" id="IPR026739">
    <property type="entry name" value="AP_beta"/>
</dbReference>
<comment type="subcellular location">
    <subcellularLocation>
        <location evidence="1">Endomembrane system</location>
    </subcellularLocation>
</comment>
<dbReference type="Proteomes" id="UP001497600">
    <property type="component" value="Chromosome H"/>
</dbReference>
<evidence type="ECO:0000313" key="8">
    <source>
        <dbReference type="EMBL" id="CAK7922093.1"/>
    </source>
</evidence>
<dbReference type="EMBL" id="OZ004260">
    <property type="protein sequence ID" value="CAK7922093.1"/>
    <property type="molecule type" value="Genomic_DNA"/>
</dbReference>
<evidence type="ECO:0000313" key="9">
    <source>
        <dbReference type="Proteomes" id="UP001497600"/>
    </source>
</evidence>
<dbReference type="Pfam" id="PF01602">
    <property type="entry name" value="Adaptin_N"/>
    <property type="match status" value="1"/>
</dbReference>
<evidence type="ECO:0000259" key="7">
    <source>
        <dbReference type="Pfam" id="PF01602"/>
    </source>
</evidence>
<keyword evidence="4" id="KW-0653">Protein transport</keyword>
<organism evidence="8 9">
    <name type="scientific">[Candida] anglica</name>
    <dbReference type="NCBI Taxonomy" id="148631"/>
    <lineage>
        <taxon>Eukaryota</taxon>
        <taxon>Fungi</taxon>
        <taxon>Dikarya</taxon>
        <taxon>Ascomycota</taxon>
        <taxon>Saccharomycotina</taxon>
        <taxon>Pichiomycetes</taxon>
        <taxon>Debaryomycetaceae</taxon>
        <taxon>Kurtzmaniella</taxon>
    </lineage>
</organism>
<feature type="domain" description="Clathrin/coatomer adaptor adaptin-like N-terminal" evidence="7">
    <location>
        <begin position="45"/>
        <end position="627"/>
    </location>
</feature>
<feature type="compositionally biased region" description="Acidic residues" evidence="6">
    <location>
        <begin position="752"/>
        <end position="812"/>
    </location>
</feature>
<sequence>MTQPLAKISSMLGSARDMTIEAAVSASSRFADTSPTVMGPSEVTKLLNSRVERDILSGMKCVMALISRGEDGLPFFGDVVKNITTGNNQVKRLILIYLTRYAEFEPDTALLSINTIQKSLNDKDPVSRSAAIRAMAGIQISSIAPIVLLCIKKCVTDSSPLVRGAAAIAVGKVYETEDLDRASQKQLLAHLVKLLGDGVPAVVGSALKTYHKIKPDISSTHQKWDMIHHIFRKLCRILPRLDEWSQTFTVEILSEYCRLFLPRPKLYLEDGSVVDFGTENAGAATIGNIPYDISYDADLELFLESLKGLVHTQSEHLLLGVSKAIFNLAPPSVYIDYGLSQSMVRLVSPSTPFQVSYFVLQAVRSISISDPSVFTPFYKRFYIFPTDSSGLAQLKLEILSLLTNEDNFKNVFDELKYYAINSRGKEDTVGKEALTCMGRCAQISSQWSHKVLNWCLKQVKRTTLHGESIVGELLTVIRHLLQQKQDLLSKSSDGNEEVRQEILKTTYRLSLALLDTESKLESNAKASIIWIIGEFTGAANNLIGPDVLRRLIKTYALEADNVRYEILVLAAKILSFELEKLNSEKSEIDMFFQENIIAKMFAHVLHLAKYDRRYDTRDRARMLSVLLAGENHESQLAALFLQVPKGAPIVKLDSRSNKDTTIASRDFLFAAFSNISDWTDPSTHPPSSVRTDISEETAGGNGVVTAISSQSIRSKSGSPPISNHSISSQQFHSGARTAVPRQTYKLQSLDEFFGDDDEEESQEDSDEEEDEEEEEDDVDDENLEEGVSSTEEESELESSEEESSEEEEEEESSALFQNR</sequence>
<feature type="compositionally biased region" description="Polar residues" evidence="6">
    <location>
        <begin position="719"/>
        <end position="732"/>
    </location>
</feature>
<evidence type="ECO:0000256" key="6">
    <source>
        <dbReference type="SAM" id="MobiDB-lite"/>
    </source>
</evidence>
<evidence type="ECO:0000256" key="1">
    <source>
        <dbReference type="ARBA" id="ARBA00004308"/>
    </source>
</evidence>
<name>A0ABP0ELN9_9ASCO</name>
<keyword evidence="5" id="KW-0472">Membrane</keyword>
<gene>
    <name evidence="8" type="primary">APL6</name>
    <name evidence="8" type="ORF">CAAN4_H22606</name>
</gene>
<dbReference type="InterPro" id="IPR011989">
    <property type="entry name" value="ARM-like"/>
</dbReference>
<feature type="compositionally biased region" description="Polar residues" evidence="6">
    <location>
        <begin position="680"/>
        <end position="691"/>
    </location>
</feature>
<evidence type="ECO:0000256" key="4">
    <source>
        <dbReference type="ARBA" id="ARBA00022927"/>
    </source>
</evidence>
<evidence type="ECO:0000256" key="2">
    <source>
        <dbReference type="ARBA" id="ARBA00006613"/>
    </source>
</evidence>
<dbReference type="PANTHER" id="PTHR11134">
    <property type="entry name" value="ADAPTOR COMPLEX SUBUNIT BETA FAMILY MEMBER"/>
    <property type="match status" value="1"/>
</dbReference>
<feature type="region of interest" description="Disordered" evidence="6">
    <location>
        <begin position="751"/>
        <end position="819"/>
    </location>
</feature>
<dbReference type="Gene3D" id="1.25.10.10">
    <property type="entry name" value="Leucine-rich Repeat Variant"/>
    <property type="match status" value="1"/>
</dbReference>
<accession>A0ABP0ELN9</accession>
<dbReference type="InterPro" id="IPR002553">
    <property type="entry name" value="Clathrin/coatomer_adapt-like_N"/>
</dbReference>